<protein>
    <recommendedName>
        <fullName evidence="2">SWIM-type domain-containing protein</fullName>
    </recommendedName>
</protein>
<dbReference type="PANTHER" id="PTHR28498">
    <property type="entry name" value="ZINC FINGER SWIM DOMAIN-CONTAINING PROTEIN 7"/>
    <property type="match status" value="1"/>
</dbReference>
<dbReference type="AlphaFoldDB" id="A0A8H7PEH8"/>
<evidence type="ECO:0000313" key="4">
    <source>
        <dbReference type="Proteomes" id="UP000612746"/>
    </source>
</evidence>
<keyword evidence="1" id="KW-0862">Zinc</keyword>
<keyword evidence="4" id="KW-1185">Reference proteome</keyword>
<feature type="domain" description="SWIM-type" evidence="2">
    <location>
        <begin position="85"/>
        <end position="123"/>
    </location>
</feature>
<dbReference type="Proteomes" id="UP000612746">
    <property type="component" value="Unassembled WGS sequence"/>
</dbReference>
<dbReference type="GO" id="GO:0008270">
    <property type="term" value="F:zinc ion binding"/>
    <property type="evidence" value="ECO:0007669"/>
    <property type="project" value="UniProtKB-KW"/>
</dbReference>
<name>A0A8H7PEH8_9FUNG</name>
<dbReference type="GO" id="GO:0097196">
    <property type="term" value="C:Shu complex"/>
    <property type="evidence" value="ECO:0007669"/>
    <property type="project" value="TreeGrafter"/>
</dbReference>
<keyword evidence="1" id="KW-0863">Zinc-finger</keyword>
<dbReference type="PROSITE" id="PS50966">
    <property type="entry name" value="ZF_SWIM"/>
    <property type="match status" value="1"/>
</dbReference>
<keyword evidence="1" id="KW-0479">Metal-binding</keyword>
<accession>A0A8H7PEH8</accession>
<gene>
    <name evidence="3" type="ORF">INT44_005566</name>
</gene>
<evidence type="ECO:0000256" key="1">
    <source>
        <dbReference type="PROSITE-ProRule" id="PRU00325"/>
    </source>
</evidence>
<sequence>MSFVHHDAIALTNSILAEIEETGEIDDAHNRQLYALFGASFLSALNLIDRQAVKKVVCPAQRTFITIAEISAPDTSIIHAPKCPIRCFLKRPYCTCETFSSKVVFKSEITMCEHLLAANLAERLKIIPQVQLTDEEFGEALYLLRTP</sequence>
<dbReference type="OrthoDB" id="337581at2759"/>
<dbReference type="GO" id="GO:0000724">
    <property type="term" value="P:double-strand break repair via homologous recombination"/>
    <property type="evidence" value="ECO:0007669"/>
    <property type="project" value="TreeGrafter"/>
</dbReference>
<evidence type="ECO:0000259" key="2">
    <source>
        <dbReference type="PROSITE" id="PS50966"/>
    </source>
</evidence>
<organism evidence="3 4">
    <name type="scientific">Umbelopsis vinacea</name>
    <dbReference type="NCBI Taxonomy" id="44442"/>
    <lineage>
        <taxon>Eukaryota</taxon>
        <taxon>Fungi</taxon>
        <taxon>Fungi incertae sedis</taxon>
        <taxon>Mucoromycota</taxon>
        <taxon>Mucoromycotina</taxon>
        <taxon>Umbelopsidomycetes</taxon>
        <taxon>Umbelopsidales</taxon>
        <taxon>Umbelopsidaceae</taxon>
        <taxon>Umbelopsis</taxon>
    </lineage>
</organism>
<proteinExistence type="predicted"/>
<reference evidence="3" key="1">
    <citation type="submission" date="2020-12" db="EMBL/GenBank/DDBJ databases">
        <title>Metabolic potential, ecology and presence of endohyphal bacteria is reflected in genomic diversity of Mucoromycotina.</title>
        <authorList>
            <person name="Muszewska A."/>
            <person name="Okrasinska A."/>
            <person name="Steczkiewicz K."/>
            <person name="Drgas O."/>
            <person name="Orlowska M."/>
            <person name="Perlinska-Lenart U."/>
            <person name="Aleksandrzak-Piekarczyk T."/>
            <person name="Szatraj K."/>
            <person name="Zielenkiewicz U."/>
            <person name="Pilsyk S."/>
            <person name="Malc E."/>
            <person name="Mieczkowski P."/>
            <person name="Kruszewska J.S."/>
            <person name="Biernat P."/>
            <person name="Pawlowska J."/>
        </authorList>
    </citation>
    <scope>NUCLEOTIDE SEQUENCE</scope>
    <source>
        <strain evidence="3">WA0000051536</strain>
    </source>
</reference>
<comment type="caution">
    <text evidence="3">The sequence shown here is derived from an EMBL/GenBank/DDBJ whole genome shotgun (WGS) entry which is preliminary data.</text>
</comment>
<dbReference type="EMBL" id="JAEPRA010000025">
    <property type="protein sequence ID" value="KAG2172195.1"/>
    <property type="molecule type" value="Genomic_DNA"/>
</dbReference>
<dbReference type="PANTHER" id="PTHR28498:SF1">
    <property type="entry name" value="ZINC FINGER SWIM DOMAIN-CONTAINING PROTEIN 7"/>
    <property type="match status" value="1"/>
</dbReference>
<dbReference type="InterPro" id="IPR007527">
    <property type="entry name" value="Znf_SWIM"/>
</dbReference>
<evidence type="ECO:0000313" key="3">
    <source>
        <dbReference type="EMBL" id="KAG2172195.1"/>
    </source>
</evidence>